<feature type="transmembrane region" description="Helical" evidence="1">
    <location>
        <begin position="164"/>
        <end position="193"/>
    </location>
</feature>
<proteinExistence type="predicted"/>
<dbReference type="GO" id="GO:0016787">
    <property type="term" value="F:hydrolase activity"/>
    <property type="evidence" value="ECO:0007669"/>
    <property type="project" value="UniProtKB-KW"/>
</dbReference>
<keyword evidence="1" id="KW-1133">Transmembrane helix</keyword>
<feature type="transmembrane region" description="Helical" evidence="1">
    <location>
        <begin position="110"/>
        <end position="129"/>
    </location>
</feature>
<feature type="transmembrane region" description="Helical" evidence="1">
    <location>
        <begin position="237"/>
        <end position="262"/>
    </location>
</feature>
<dbReference type="Proteomes" id="UP000602087">
    <property type="component" value="Unassembled WGS sequence"/>
</dbReference>
<evidence type="ECO:0000256" key="1">
    <source>
        <dbReference type="SAM" id="Phobius"/>
    </source>
</evidence>
<keyword evidence="1" id="KW-0812">Transmembrane</keyword>
<sequence length="272" mass="28194">MMGAHHAATGSAAWVAVAGTGPLMLGWYPVSPSGLLVGSIVCGGAAMLPDADHQSGTISNSLPPVSKVVTRAVSRLSGGHRRGTHSILGIAVATGLAVLAGLVGVETETFGRVAVGAGVLSLLLVAYAARVTHLTDGNSWGRSWVLAAAVATFITLYAPEEWEWLPVAVGLGFAVHIAGDMLTTGGVPLLWPWAPKPPRWWRKVNVLNDVWRSNGAVALPILGDTGSKREWTFAIPVTIYATYGLLLGVLGLVDVSIGGVALTSELRRVLGT</sequence>
<dbReference type="Pfam" id="PF04307">
    <property type="entry name" value="YdjM"/>
    <property type="match status" value="2"/>
</dbReference>
<dbReference type="AlphaFoldDB" id="A0A934M729"/>
<feature type="transmembrane region" description="Helical" evidence="1">
    <location>
        <begin position="141"/>
        <end position="158"/>
    </location>
</feature>
<evidence type="ECO:0000313" key="3">
    <source>
        <dbReference type="Proteomes" id="UP000602087"/>
    </source>
</evidence>
<dbReference type="InterPro" id="IPR007404">
    <property type="entry name" value="YdjM-like"/>
</dbReference>
<accession>A0A934M729</accession>
<keyword evidence="1" id="KW-0472">Membrane</keyword>
<reference evidence="2" key="1">
    <citation type="submission" date="2020-12" db="EMBL/GenBank/DDBJ databases">
        <title>Sanguibacter suaedae sp. nov., isolated from Suaeda aralocaspica.</title>
        <authorList>
            <person name="Ma Q."/>
        </authorList>
    </citation>
    <scope>NUCLEOTIDE SEQUENCE</scope>
    <source>
        <strain evidence="2">YZGR15</strain>
    </source>
</reference>
<name>A0A934M729_9MICO</name>
<organism evidence="2 3">
    <name type="scientific">Sanguibacter suaedae</name>
    <dbReference type="NCBI Taxonomy" id="2795737"/>
    <lineage>
        <taxon>Bacteria</taxon>
        <taxon>Bacillati</taxon>
        <taxon>Actinomycetota</taxon>
        <taxon>Actinomycetes</taxon>
        <taxon>Micrococcales</taxon>
        <taxon>Sanguibacteraceae</taxon>
        <taxon>Sanguibacter</taxon>
    </lineage>
</organism>
<protein>
    <submittedName>
        <fullName evidence="2">Metal-dependent hydrolase</fullName>
    </submittedName>
</protein>
<feature type="transmembrane region" description="Helical" evidence="1">
    <location>
        <begin position="85"/>
        <end position="104"/>
    </location>
</feature>
<dbReference type="RefSeq" id="WP_198733492.1">
    <property type="nucleotide sequence ID" value="NZ_JAEINH010000005.1"/>
</dbReference>
<evidence type="ECO:0000313" key="2">
    <source>
        <dbReference type="EMBL" id="MBI9114927.1"/>
    </source>
</evidence>
<gene>
    <name evidence="2" type="ORF">JAV76_07870</name>
</gene>
<keyword evidence="3" id="KW-1185">Reference proteome</keyword>
<comment type="caution">
    <text evidence="2">The sequence shown here is derived from an EMBL/GenBank/DDBJ whole genome shotgun (WGS) entry which is preliminary data.</text>
</comment>
<keyword evidence="2" id="KW-0378">Hydrolase</keyword>
<dbReference type="EMBL" id="JAEINH010000005">
    <property type="protein sequence ID" value="MBI9114927.1"/>
    <property type="molecule type" value="Genomic_DNA"/>
</dbReference>